<dbReference type="InterPro" id="IPR013767">
    <property type="entry name" value="PAS_fold"/>
</dbReference>
<dbReference type="CDD" id="cd00130">
    <property type="entry name" value="PAS"/>
    <property type="match status" value="2"/>
</dbReference>
<dbReference type="Gene3D" id="3.30.450.40">
    <property type="match status" value="1"/>
</dbReference>
<evidence type="ECO:0000313" key="5">
    <source>
        <dbReference type="Proteomes" id="UP000035268"/>
    </source>
</evidence>
<dbReference type="InterPro" id="IPR000014">
    <property type="entry name" value="PAS"/>
</dbReference>
<gene>
    <name evidence="4" type="ORF">L21SP4_00093</name>
</gene>
<evidence type="ECO:0000259" key="2">
    <source>
        <dbReference type="PROSITE" id="PS50112"/>
    </source>
</evidence>
<name>A0A0G3EGX4_9BACT</name>
<organism evidence="4 5">
    <name type="scientific">Kiritimatiella glycovorans</name>
    <dbReference type="NCBI Taxonomy" id="1307763"/>
    <lineage>
        <taxon>Bacteria</taxon>
        <taxon>Pseudomonadati</taxon>
        <taxon>Kiritimatiellota</taxon>
        <taxon>Kiritimatiellia</taxon>
        <taxon>Kiritimatiellales</taxon>
        <taxon>Kiritimatiellaceae</taxon>
        <taxon>Kiritimatiella</taxon>
    </lineage>
</organism>
<dbReference type="OrthoDB" id="9813903at2"/>
<dbReference type="PANTHER" id="PTHR44757:SF2">
    <property type="entry name" value="BIOFILM ARCHITECTURE MAINTENANCE PROTEIN MBAA"/>
    <property type="match status" value="1"/>
</dbReference>
<dbReference type="SMART" id="SM00086">
    <property type="entry name" value="PAC"/>
    <property type="match status" value="2"/>
</dbReference>
<dbReference type="SUPFAM" id="SSF55781">
    <property type="entry name" value="GAF domain-like"/>
    <property type="match status" value="1"/>
</dbReference>
<dbReference type="InterPro" id="IPR052155">
    <property type="entry name" value="Biofilm_reg_signaling"/>
</dbReference>
<keyword evidence="5" id="KW-1185">Reference proteome</keyword>
<keyword evidence="1" id="KW-1133">Transmembrane helix</keyword>
<dbReference type="AlphaFoldDB" id="A0A0G3EGX4"/>
<dbReference type="PROSITE" id="PS50113">
    <property type="entry name" value="PAC"/>
    <property type="match status" value="2"/>
</dbReference>
<evidence type="ECO:0000313" key="4">
    <source>
        <dbReference type="EMBL" id="AKJ63379.1"/>
    </source>
</evidence>
<feature type="domain" description="PAC" evidence="3">
    <location>
        <begin position="315"/>
        <end position="369"/>
    </location>
</feature>
<keyword evidence="1" id="KW-0812">Transmembrane</keyword>
<evidence type="ECO:0000256" key="1">
    <source>
        <dbReference type="SAM" id="Phobius"/>
    </source>
</evidence>
<sequence length="515" mass="58661">MSRNTKIFRTAALLIIAYWLLETAVDAYFFREGGVLLWLFPREPHELWVRGLFIAVMIVFSVYADRAVRERRHHLTRIQFLNGVLRGIRDINQIITHKLDRDTLIQQSCDILTGESGYAGAWIVLTDEEGGLLTAAQAGIHPEAFRAFCEEIRQGTPPCVEEAARRDGPVVKEDPSRECSGCPVREYHRDRSGICMRLQRGDRLYGYMGASVRGHYAGDREVQALFEEVANDFAFALERMEADEQLERQATILDEIGDLVTLTDLDGRILYVNEAQSRLFGVPREDLVGGTVEEYGEDEDHISQREIVRSTCENGEWRGEVVNIGADGHKVILDCHTQLIRDREGRPQYLCGVARDITEHRRAEEEQSRLYSAVEQSVEGVLMTDPEGNIEYVNPAFVSMTGYRREEVLGRTPAILKSGRQDEAFYRDLWNTIRSGGTWKGRMINRREDGTEFTEDATISPVRNMRGEVKHYVKVARDITAELEVQHQLQQAQKMEAFGRLAEAWPTTSTISCSR</sequence>
<dbReference type="STRING" id="1307763.L21SP4_00093"/>
<dbReference type="Pfam" id="PF00989">
    <property type="entry name" value="PAS"/>
    <property type="match status" value="2"/>
</dbReference>
<dbReference type="PATRIC" id="fig|1609981.3.peg.99"/>
<dbReference type="NCBIfam" id="TIGR00229">
    <property type="entry name" value="sensory_box"/>
    <property type="match status" value="2"/>
</dbReference>
<keyword evidence="1" id="KW-0472">Membrane</keyword>
<dbReference type="GO" id="GO:0006355">
    <property type="term" value="P:regulation of DNA-templated transcription"/>
    <property type="evidence" value="ECO:0007669"/>
    <property type="project" value="InterPro"/>
</dbReference>
<dbReference type="Proteomes" id="UP000035268">
    <property type="component" value="Chromosome"/>
</dbReference>
<dbReference type="InterPro" id="IPR003018">
    <property type="entry name" value="GAF"/>
</dbReference>
<dbReference type="EMBL" id="CP010904">
    <property type="protein sequence ID" value="AKJ63379.1"/>
    <property type="molecule type" value="Genomic_DNA"/>
</dbReference>
<evidence type="ECO:0000259" key="3">
    <source>
        <dbReference type="PROSITE" id="PS50113"/>
    </source>
</evidence>
<feature type="transmembrane region" description="Helical" evidence="1">
    <location>
        <begin position="47"/>
        <end position="64"/>
    </location>
</feature>
<accession>A0A0G3EGX4</accession>
<dbReference type="InterPro" id="IPR000700">
    <property type="entry name" value="PAS-assoc_C"/>
</dbReference>
<dbReference type="InterPro" id="IPR035965">
    <property type="entry name" value="PAS-like_dom_sf"/>
</dbReference>
<feature type="domain" description="PAC" evidence="3">
    <location>
        <begin position="437"/>
        <end position="491"/>
    </location>
</feature>
<reference evidence="4 5" key="2">
    <citation type="journal article" date="2016" name="ISME J.">
        <title>Characterization of the first cultured representative of Verrucomicrobia subdivision 5 indicates the proposal of a novel phylum.</title>
        <authorList>
            <person name="Spring S."/>
            <person name="Bunk B."/>
            <person name="Sproer C."/>
            <person name="Schumann P."/>
            <person name="Rohde M."/>
            <person name="Tindall B.J."/>
            <person name="Klenk H.P."/>
        </authorList>
    </citation>
    <scope>NUCLEOTIDE SEQUENCE [LARGE SCALE GENOMIC DNA]</scope>
    <source>
        <strain evidence="4 5">L21-Fru-AB</strain>
    </source>
</reference>
<dbReference type="SMART" id="SM00091">
    <property type="entry name" value="PAS"/>
    <property type="match status" value="2"/>
</dbReference>
<dbReference type="PANTHER" id="PTHR44757">
    <property type="entry name" value="DIGUANYLATE CYCLASE DGCP"/>
    <property type="match status" value="1"/>
</dbReference>
<reference evidence="5" key="1">
    <citation type="submission" date="2015-02" db="EMBL/GenBank/DDBJ databases">
        <title>Description and complete genome sequence of the first cultured representative of the subdivision 5 of the Verrucomicrobia phylum.</title>
        <authorList>
            <person name="Spring S."/>
            <person name="Bunk B."/>
            <person name="Sproer C."/>
            <person name="Klenk H.-P."/>
        </authorList>
    </citation>
    <scope>NUCLEOTIDE SEQUENCE [LARGE SCALE GENOMIC DNA]</scope>
    <source>
        <strain evidence="5">L21-Fru-AB</strain>
    </source>
</reference>
<feature type="domain" description="PAS" evidence="2">
    <location>
        <begin position="245"/>
        <end position="315"/>
    </location>
</feature>
<dbReference type="KEGG" id="vbl:L21SP4_00093"/>
<dbReference type="InterPro" id="IPR001610">
    <property type="entry name" value="PAC"/>
</dbReference>
<dbReference type="SUPFAM" id="SSF55785">
    <property type="entry name" value="PYP-like sensor domain (PAS domain)"/>
    <property type="match status" value="2"/>
</dbReference>
<proteinExistence type="predicted"/>
<dbReference type="Pfam" id="PF13185">
    <property type="entry name" value="GAF_2"/>
    <property type="match status" value="1"/>
</dbReference>
<feature type="domain" description="PAS" evidence="2">
    <location>
        <begin position="366"/>
        <end position="412"/>
    </location>
</feature>
<dbReference type="PROSITE" id="PS50112">
    <property type="entry name" value="PAS"/>
    <property type="match status" value="2"/>
</dbReference>
<protein>
    <submittedName>
        <fullName evidence="4">Diguanylate cyclase/phosphodiesterase with PAS/PAC sensors</fullName>
    </submittedName>
</protein>
<dbReference type="Gene3D" id="3.30.450.20">
    <property type="entry name" value="PAS domain"/>
    <property type="match status" value="2"/>
</dbReference>
<dbReference type="RefSeq" id="WP_052880818.1">
    <property type="nucleotide sequence ID" value="NZ_CP010904.1"/>
</dbReference>
<dbReference type="InterPro" id="IPR029016">
    <property type="entry name" value="GAF-like_dom_sf"/>
</dbReference>